<dbReference type="Gene3D" id="2.60.120.200">
    <property type="match status" value="1"/>
</dbReference>
<evidence type="ECO:0000256" key="13">
    <source>
        <dbReference type="ARBA" id="ARBA00022840"/>
    </source>
</evidence>
<dbReference type="InterPro" id="IPR050528">
    <property type="entry name" value="L-type_Lectin-RKs"/>
</dbReference>
<dbReference type="CDD" id="cd06899">
    <property type="entry name" value="lectin_legume_LecRK_Arcelin_ConA"/>
    <property type="match status" value="1"/>
</dbReference>
<accession>A0A0Q3NE80</accession>
<feature type="binding site" evidence="20">
    <location>
        <position position="373"/>
    </location>
    <ligand>
        <name>ATP</name>
        <dbReference type="ChEBI" id="CHEBI:30616"/>
    </ligand>
</feature>
<evidence type="ECO:0000256" key="1">
    <source>
        <dbReference type="ARBA" id="ARBA00004251"/>
    </source>
</evidence>
<dbReference type="GO" id="GO:0042742">
    <property type="term" value="P:defense response to bacterium"/>
    <property type="evidence" value="ECO:0000318"/>
    <property type="project" value="GO_Central"/>
</dbReference>
<keyword evidence="16" id="KW-0675">Receptor</keyword>
<reference evidence="24" key="2">
    <citation type="submission" date="2017-06" db="EMBL/GenBank/DDBJ databases">
        <title>WGS assembly of Brachypodium distachyon.</title>
        <authorList>
            <consortium name="The International Brachypodium Initiative"/>
            <person name="Lucas S."/>
            <person name="Harmon-Smith M."/>
            <person name="Lail K."/>
            <person name="Tice H."/>
            <person name="Grimwood J."/>
            <person name="Bruce D."/>
            <person name="Barry K."/>
            <person name="Shu S."/>
            <person name="Lindquist E."/>
            <person name="Wang M."/>
            <person name="Pitluck S."/>
            <person name="Vogel J.P."/>
            <person name="Garvin D.F."/>
            <person name="Mockler T.C."/>
            <person name="Schmutz J."/>
            <person name="Rokhsar D."/>
            <person name="Bevan M.W."/>
        </authorList>
    </citation>
    <scope>NUCLEOTIDE SEQUENCE</scope>
    <source>
        <strain evidence="24">Bd21</strain>
    </source>
</reference>
<comment type="catalytic activity">
    <reaction evidence="18">
        <text>L-threonyl-[protein] + ATP = O-phospho-L-threonyl-[protein] + ADP + H(+)</text>
        <dbReference type="Rhea" id="RHEA:46608"/>
        <dbReference type="Rhea" id="RHEA-COMP:11060"/>
        <dbReference type="Rhea" id="RHEA-COMP:11605"/>
        <dbReference type="ChEBI" id="CHEBI:15378"/>
        <dbReference type="ChEBI" id="CHEBI:30013"/>
        <dbReference type="ChEBI" id="CHEBI:30616"/>
        <dbReference type="ChEBI" id="CHEBI:61977"/>
        <dbReference type="ChEBI" id="CHEBI:456216"/>
        <dbReference type="EC" id="2.7.11.1"/>
    </reaction>
    <physiologicalReaction direction="left-to-right" evidence="18">
        <dbReference type="Rhea" id="RHEA:46609"/>
    </physiologicalReaction>
</comment>
<dbReference type="InterPro" id="IPR008271">
    <property type="entry name" value="Ser/Thr_kinase_AS"/>
</dbReference>
<dbReference type="GO" id="GO:0005524">
    <property type="term" value="F:ATP binding"/>
    <property type="evidence" value="ECO:0007669"/>
    <property type="project" value="UniProtKB-UniRule"/>
</dbReference>
<dbReference type="InParanoid" id="A0A0Q3NE80"/>
<evidence type="ECO:0000256" key="7">
    <source>
        <dbReference type="ARBA" id="ARBA00022679"/>
    </source>
</evidence>
<dbReference type="GO" id="GO:0002229">
    <property type="term" value="P:defense response to oomycetes"/>
    <property type="evidence" value="ECO:0000318"/>
    <property type="project" value="GO_Central"/>
</dbReference>
<dbReference type="InterPro" id="IPR000719">
    <property type="entry name" value="Prot_kinase_dom"/>
</dbReference>
<dbReference type="PROSITE" id="PS00107">
    <property type="entry name" value="PROTEIN_KINASE_ATP"/>
    <property type="match status" value="1"/>
</dbReference>
<dbReference type="EC" id="2.7.11.1" evidence="4"/>
<dbReference type="EMBL" id="CM000880">
    <property type="protein sequence ID" value="KQK15566.2"/>
    <property type="molecule type" value="Genomic_DNA"/>
</dbReference>
<dbReference type="InterPro" id="IPR019825">
    <property type="entry name" value="Lectin_legB_Mn/Ca_BS"/>
</dbReference>
<dbReference type="Pfam" id="PF00139">
    <property type="entry name" value="Lectin_legB"/>
    <property type="match status" value="1"/>
</dbReference>
<comment type="catalytic activity">
    <reaction evidence="19">
        <text>L-seryl-[protein] + ATP = O-phospho-L-seryl-[protein] + ADP + H(+)</text>
        <dbReference type="Rhea" id="RHEA:17989"/>
        <dbReference type="Rhea" id="RHEA-COMP:9863"/>
        <dbReference type="Rhea" id="RHEA-COMP:11604"/>
        <dbReference type="ChEBI" id="CHEBI:15378"/>
        <dbReference type="ChEBI" id="CHEBI:29999"/>
        <dbReference type="ChEBI" id="CHEBI:30616"/>
        <dbReference type="ChEBI" id="CHEBI:83421"/>
        <dbReference type="ChEBI" id="CHEBI:456216"/>
        <dbReference type="EC" id="2.7.11.1"/>
    </reaction>
    <physiologicalReaction direction="left-to-right" evidence="19">
        <dbReference type="Rhea" id="RHEA:17990"/>
    </physiologicalReaction>
</comment>
<evidence type="ECO:0000313" key="25">
    <source>
        <dbReference type="EnsemblPlants" id="KQK15566"/>
    </source>
</evidence>
<dbReference type="Pfam" id="PF00069">
    <property type="entry name" value="Pkinase"/>
    <property type="match status" value="1"/>
</dbReference>
<keyword evidence="15 21" id="KW-0472">Membrane</keyword>
<evidence type="ECO:0000256" key="19">
    <source>
        <dbReference type="ARBA" id="ARBA00048977"/>
    </source>
</evidence>
<dbReference type="GO" id="GO:0004675">
    <property type="term" value="F:transmembrane receptor protein serine/threonine kinase activity"/>
    <property type="evidence" value="ECO:0000318"/>
    <property type="project" value="GO_Central"/>
</dbReference>
<evidence type="ECO:0000256" key="18">
    <source>
        <dbReference type="ARBA" id="ARBA00048659"/>
    </source>
</evidence>
<dbReference type="OrthoDB" id="543442at2759"/>
<evidence type="ECO:0000313" key="24">
    <source>
        <dbReference type="EMBL" id="KQK15566.2"/>
    </source>
</evidence>
<evidence type="ECO:0000256" key="9">
    <source>
        <dbReference type="ARBA" id="ARBA00022729"/>
    </source>
</evidence>
<comment type="subcellular location">
    <subcellularLocation>
        <location evidence="1">Cell membrane</location>
        <topology evidence="1">Single-pass type I membrane protein</topology>
    </subcellularLocation>
</comment>
<dbReference type="Gene3D" id="1.10.510.10">
    <property type="entry name" value="Transferase(Phosphotransferase) domain 1"/>
    <property type="match status" value="1"/>
</dbReference>
<evidence type="ECO:0000256" key="21">
    <source>
        <dbReference type="SAM" id="Phobius"/>
    </source>
</evidence>
<dbReference type="GO" id="GO:0030246">
    <property type="term" value="F:carbohydrate binding"/>
    <property type="evidence" value="ECO:0007669"/>
    <property type="project" value="UniProtKB-KW"/>
</dbReference>
<keyword evidence="13 20" id="KW-0067">ATP-binding</keyword>
<keyword evidence="6" id="KW-0723">Serine/threonine-protein kinase</keyword>
<evidence type="ECO:0000256" key="14">
    <source>
        <dbReference type="ARBA" id="ARBA00022989"/>
    </source>
</evidence>
<dbReference type="PROSITE" id="PS50011">
    <property type="entry name" value="PROTEIN_KINASE_DOM"/>
    <property type="match status" value="1"/>
</dbReference>
<evidence type="ECO:0000256" key="22">
    <source>
        <dbReference type="SAM" id="SignalP"/>
    </source>
</evidence>
<dbReference type="Gramene" id="KQK15566">
    <property type="protein sequence ID" value="KQK15566"/>
    <property type="gene ID" value="BRADI_1g23716v3"/>
</dbReference>
<dbReference type="SMART" id="SM00220">
    <property type="entry name" value="S_TKc"/>
    <property type="match status" value="1"/>
</dbReference>
<evidence type="ECO:0000256" key="5">
    <source>
        <dbReference type="ARBA" id="ARBA00022475"/>
    </source>
</evidence>
<dbReference type="InterPro" id="IPR011009">
    <property type="entry name" value="Kinase-like_dom_sf"/>
</dbReference>
<keyword evidence="8 21" id="KW-0812">Transmembrane</keyword>
<feature type="signal peptide" evidence="22">
    <location>
        <begin position="1"/>
        <end position="23"/>
    </location>
</feature>
<keyword evidence="17" id="KW-0325">Glycoprotein</keyword>
<keyword evidence="10" id="KW-0430">Lectin</keyword>
<keyword evidence="11 20" id="KW-0547">Nucleotide-binding</keyword>
<dbReference type="FunFam" id="1.10.510.10:FF:000517">
    <property type="entry name" value="Putative receptor kinase Lecrk"/>
    <property type="match status" value="1"/>
</dbReference>
<dbReference type="STRING" id="15368.A0A0Q3NE80"/>
<organism evidence="24">
    <name type="scientific">Brachypodium distachyon</name>
    <name type="common">Purple false brome</name>
    <name type="synonym">Trachynia distachya</name>
    <dbReference type="NCBI Taxonomy" id="15368"/>
    <lineage>
        <taxon>Eukaryota</taxon>
        <taxon>Viridiplantae</taxon>
        <taxon>Streptophyta</taxon>
        <taxon>Embryophyta</taxon>
        <taxon>Tracheophyta</taxon>
        <taxon>Spermatophyta</taxon>
        <taxon>Magnoliopsida</taxon>
        <taxon>Liliopsida</taxon>
        <taxon>Poales</taxon>
        <taxon>Poaceae</taxon>
        <taxon>BOP clade</taxon>
        <taxon>Pooideae</taxon>
        <taxon>Stipodae</taxon>
        <taxon>Brachypodieae</taxon>
        <taxon>Brachypodium</taxon>
    </lineage>
</organism>
<evidence type="ECO:0000256" key="15">
    <source>
        <dbReference type="ARBA" id="ARBA00023136"/>
    </source>
</evidence>
<dbReference type="AlphaFoldDB" id="A0A0Q3NE80"/>
<evidence type="ECO:0000256" key="8">
    <source>
        <dbReference type="ARBA" id="ARBA00022692"/>
    </source>
</evidence>
<dbReference type="InterPro" id="IPR001220">
    <property type="entry name" value="Legume_lectin_dom"/>
</dbReference>
<dbReference type="CDD" id="cd14066">
    <property type="entry name" value="STKc_IRAK"/>
    <property type="match status" value="1"/>
</dbReference>
<dbReference type="Proteomes" id="UP000008810">
    <property type="component" value="Chromosome 1"/>
</dbReference>
<dbReference type="PANTHER" id="PTHR27007">
    <property type="match status" value="1"/>
</dbReference>
<gene>
    <name evidence="24" type="ORF">BRADI_1g23716v3</name>
</gene>
<keyword evidence="14 21" id="KW-1133">Transmembrane helix</keyword>
<dbReference type="EnsemblPlants" id="KQK15566">
    <property type="protein sequence ID" value="KQK15566"/>
    <property type="gene ID" value="BRADI_1g23716v3"/>
</dbReference>
<evidence type="ECO:0000313" key="26">
    <source>
        <dbReference type="Proteomes" id="UP000008810"/>
    </source>
</evidence>
<evidence type="ECO:0000256" key="10">
    <source>
        <dbReference type="ARBA" id="ARBA00022734"/>
    </source>
</evidence>
<feature type="domain" description="Protein kinase" evidence="23">
    <location>
        <begin position="344"/>
        <end position="623"/>
    </location>
</feature>
<protein>
    <recommendedName>
        <fullName evidence="4">non-specific serine/threonine protein kinase</fullName>
        <ecNumber evidence="4">2.7.11.1</ecNumber>
    </recommendedName>
</protein>
<evidence type="ECO:0000256" key="12">
    <source>
        <dbReference type="ARBA" id="ARBA00022777"/>
    </source>
</evidence>
<feature type="chain" id="PRO_5033238845" description="non-specific serine/threonine protein kinase" evidence="22">
    <location>
        <begin position="24"/>
        <end position="671"/>
    </location>
</feature>
<evidence type="ECO:0000256" key="16">
    <source>
        <dbReference type="ARBA" id="ARBA00023170"/>
    </source>
</evidence>
<evidence type="ECO:0000256" key="2">
    <source>
        <dbReference type="ARBA" id="ARBA00008536"/>
    </source>
</evidence>
<evidence type="ECO:0000256" key="4">
    <source>
        <dbReference type="ARBA" id="ARBA00012513"/>
    </source>
</evidence>
<comment type="similarity">
    <text evidence="3">In the C-terminal section; belongs to the protein kinase superfamily. Ser/Thr protein kinase family.</text>
</comment>
<evidence type="ECO:0000256" key="20">
    <source>
        <dbReference type="PROSITE-ProRule" id="PRU10141"/>
    </source>
</evidence>
<evidence type="ECO:0000256" key="6">
    <source>
        <dbReference type="ARBA" id="ARBA00022527"/>
    </source>
</evidence>
<dbReference type="SUPFAM" id="SSF56112">
    <property type="entry name" value="Protein kinase-like (PK-like)"/>
    <property type="match status" value="1"/>
</dbReference>
<comment type="similarity">
    <text evidence="2">In the N-terminal section; belongs to the leguminous lectin family.</text>
</comment>
<keyword evidence="5" id="KW-1003">Cell membrane</keyword>
<sequence>MQSMVALVLALLLLLALDGEVASSMDDGQFAYQGFGAARLMLDDAIVTPSGLLMLAQTKCHAFHPTPLSFHKNSTATMNTTVVARSFSTSFVFAIVGKYDGLSSYGLAFVIAPTTNLSTMNSGPYMGLLNTTNGTVNNHVLAVELDTIMNTDNHVGIDVNSLMSRQAKPAGYYADEDGTFRDLRLNSYKPMQVWADYDSQTKQLNVTLSPVQVPKPKNPLLSEAIDLSTIMADIMYVGFSSSAGISLMTRHYVLGWSFSLDGPTPPLDFSKLPILPRVGPKPRSKVFDAVLPMATAFLATALLTAIFFFFWHQRRFAEVREDWEDEFGPHRFVYKDLFLATDGFKDRNLLGIGGFGRVYKGVLPTANLEIAVKRVSHDSRQGVREFIAEVVSIGRLRHRNIVQLLGYCRRKGELLLVYDYMENGSLDKYLHIKNGPTLYWFERCKIIKGVMSSLLYLHEDWEKLVVHRDVKASNVLLDSQMNGRLGDFGLARLYDHGTVAKTTHVVGTMGYLAPELVCTGKATPFTDMFAFGIFLLEVTCGRRPISIDENNNQVLLVDWVLEHHRNGSILDVVDPRLTGNFNKNEVTLLLKLGLMCSHPSPNTRPTMRKVIHYMDGDQPAPDLSPTYMSYSMMMSMHNEGFDSYVTVCPQSEASICTVSGDSSASIFLEGR</sequence>
<reference evidence="25" key="3">
    <citation type="submission" date="2018-08" db="UniProtKB">
        <authorList>
            <consortium name="EnsemblPlants"/>
        </authorList>
    </citation>
    <scope>IDENTIFICATION</scope>
    <source>
        <strain evidence="25">cv. Bd21</strain>
    </source>
</reference>
<dbReference type="InterPro" id="IPR017441">
    <property type="entry name" value="Protein_kinase_ATP_BS"/>
</dbReference>
<proteinExistence type="inferred from homology"/>
<dbReference type="SUPFAM" id="SSF49899">
    <property type="entry name" value="Concanavalin A-like lectins/glucanases"/>
    <property type="match status" value="1"/>
</dbReference>
<dbReference type="InterPro" id="IPR013320">
    <property type="entry name" value="ConA-like_dom_sf"/>
</dbReference>
<reference evidence="24 25" key="1">
    <citation type="journal article" date="2010" name="Nature">
        <title>Genome sequencing and analysis of the model grass Brachypodium distachyon.</title>
        <authorList>
            <consortium name="International Brachypodium Initiative"/>
        </authorList>
    </citation>
    <scope>NUCLEOTIDE SEQUENCE [LARGE SCALE GENOMIC DNA]</scope>
    <source>
        <strain evidence="24 25">Bd21</strain>
    </source>
</reference>
<dbReference type="FunFam" id="2.60.120.200:FF:000051">
    <property type="entry name" value="L-type lectin-domain containing receptor kinase V.9"/>
    <property type="match status" value="1"/>
</dbReference>
<dbReference type="FunFam" id="3.30.200.20:FF:000112">
    <property type="entry name" value="Lectin-domain containing receptor kinase A4.3"/>
    <property type="match status" value="1"/>
</dbReference>
<dbReference type="GO" id="GO:0005886">
    <property type="term" value="C:plasma membrane"/>
    <property type="evidence" value="ECO:0000318"/>
    <property type="project" value="GO_Central"/>
</dbReference>
<name>A0A0Q3NE80_BRADI</name>
<feature type="transmembrane region" description="Helical" evidence="21">
    <location>
        <begin position="289"/>
        <end position="311"/>
    </location>
</feature>
<dbReference type="PROSITE" id="PS00108">
    <property type="entry name" value="PROTEIN_KINASE_ST"/>
    <property type="match status" value="1"/>
</dbReference>
<evidence type="ECO:0000256" key="11">
    <source>
        <dbReference type="ARBA" id="ARBA00022741"/>
    </source>
</evidence>
<keyword evidence="12" id="KW-0418">Kinase</keyword>
<keyword evidence="9 22" id="KW-0732">Signal</keyword>
<dbReference type="GO" id="GO:1901001">
    <property type="term" value="P:negative regulation of response to salt stress"/>
    <property type="evidence" value="ECO:0007669"/>
    <property type="project" value="UniProtKB-ARBA"/>
</dbReference>
<dbReference type="Gene3D" id="3.30.200.20">
    <property type="entry name" value="Phosphorylase Kinase, domain 1"/>
    <property type="match status" value="1"/>
</dbReference>
<evidence type="ECO:0000259" key="23">
    <source>
        <dbReference type="PROSITE" id="PS50011"/>
    </source>
</evidence>
<keyword evidence="26" id="KW-1185">Reference proteome</keyword>
<dbReference type="PROSITE" id="PS00307">
    <property type="entry name" value="LECTIN_LEGUME_BETA"/>
    <property type="match status" value="1"/>
</dbReference>
<keyword evidence="7" id="KW-0808">Transferase</keyword>
<evidence type="ECO:0000256" key="17">
    <source>
        <dbReference type="ARBA" id="ARBA00023180"/>
    </source>
</evidence>
<evidence type="ECO:0000256" key="3">
    <source>
        <dbReference type="ARBA" id="ARBA00010217"/>
    </source>
</evidence>